<keyword evidence="2" id="KW-1185">Reference proteome</keyword>
<dbReference type="Pfam" id="PF26125">
    <property type="entry name" value="AcrVA2-like"/>
    <property type="match status" value="1"/>
</dbReference>
<name>A0ABX7R2E9_9GAMM</name>
<dbReference type="EMBL" id="CP071502">
    <property type="protein sequence ID" value="QSX37953.1"/>
    <property type="molecule type" value="Genomic_DNA"/>
</dbReference>
<gene>
    <name evidence="1" type="ORF">JYB85_03680</name>
</gene>
<organism evidence="1 2">
    <name type="scientific">Shewanella sedimentimangrovi</name>
    <dbReference type="NCBI Taxonomy" id="2814293"/>
    <lineage>
        <taxon>Bacteria</taxon>
        <taxon>Pseudomonadati</taxon>
        <taxon>Pseudomonadota</taxon>
        <taxon>Gammaproteobacteria</taxon>
        <taxon>Alteromonadales</taxon>
        <taxon>Shewanellaceae</taxon>
        <taxon>Shewanella</taxon>
    </lineage>
</organism>
<sequence length="372" mass="42747">MDITYKLPHPVRVLSSEKLESEITQRDSFIYEALGDIELEHCSIDYLVSLVLEKAPKFVAYHKAQGMTDHNIGIAAASMLFPYKFRKLEGNILTTSNDVDGLLEQTDIGDDIPIAYLRPPFKNCYIEFTENRSSSLMIYNSDSGEHILEGVYISEVEILPNTPQMNQYQKNSSLSQIIDFEKPFRVVDMMFTGSPLGKSHVLDDALRIQGFYVQDDDKTVNDELKLIVAEYGNDDDFANDINYLELALSHMAKVLLFVNCKQYRDTAFNERKEILKKISSLKSPAKIKKYNNKLRKTYDRLIIKPEDNVVYVHTKNHEHSSGLRPKKAHWRKGHFRMQPYGLGSSKRKVIYIEPTVVGGIFAEKKSYNIRTK</sequence>
<dbReference type="Proteomes" id="UP000663207">
    <property type="component" value="Chromosome"/>
</dbReference>
<protein>
    <submittedName>
        <fullName evidence="1">Uncharacterized protein</fullName>
    </submittedName>
</protein>
<evidence type="ECO:0000313" key="2">
    <source>
        <dbReference type="Proteomes" id="UP000663207"/>
    </source>
</evidence>
<dbReference type="RefSeq" id="WP_207381112.1">
    <property type="nucleotide sequence ID" value="NZ_CP071502.1"/>
</dbReference>
<dbReference type="InterPro" id="IPR058915">
    <property type="entry name" value="AcrVA2-like"/>
</dbReference>
<evidence type="ECO:0000313" key="1">
    <source>
        <dbReference type="EMBL" id="QSX37953.1"/>
    </source>
</evidence>
<proteinExistence type="predicted"/>
<reference evidence="1 2" key="1">
    <citation type="submission" date="2021-03" db="EMBL/GenBank/DDBJ databases">
        <title>Novel species identification of genus Shewanella.</title>
        <authorList>
            <person name="Liu G."/>
            <person name="Zhang Q."/>
        </authorList>
    </citation>
    <scope>NUCLEOTIDE SEQUENCE [LARGE SCALE GENOMIC DNA]</scope>
    <source>
        <strain evidence="1 2">FJAT-52962</strain>
    </source>
</reference>
<accession>A0ABX7R2E9</accession>